<comment type="caution">
    <text evidence="4">The sequence shown here is derived from an EMBL/GenBank/DDBJ whole genome shotgun (WGS) entry which is preliminary data.</text>
</comment>
<dbReference type="Proteomes" id="UP000639772">
    <property type="component" value="Chromosome 10"/>
</dbReference>
<keyword evidence="5" id="KW-1185">Reference proteome</keyword>
<evidence type="ECO:0000313" key="6">
    <source>
        <dbReference type="Proteomes" id="UP000639772"/>
    </source>
</evidence>
<evidence type="ECO:0000313" key="4">
    <source>
        <dbReference type="EMBL" id="KAG0465749.1"/>
    </source>
</evidence>
<dbReference type="SUPFAM" id="SSF53901">
    <property type="entry name" value="Thiolase-like"/>
    <property type="match status" value="1"/>
</dbReference>
<keyword evidence="1" id="KW-0808">Transferase</keyword>
<name>A0A835Q9W7_VANPL</name>
<dbReference type="EMBL" id="JADCNM010000010">
    <property type="protein sequence ID" value="KAG0465749.1"/>
    <property type="molecule type" value="Genomic_DNA"/>
</dbReference>
<reference evidence="5 6" key="1">
    <citation type="journal article" date="2020" name="Nat. Food">
        <title>A phased Vanilla planifolia genome enables genetic improvement of flavour and production.</title>
        <authorList>
            <person name="Hasing T."/>
            <person name="Tang H."/>
            <person name="Brym M."/>
            <person name="Khazi F."/>
            <person name="Huang T."/>
            <person name="Chambers A.H."/>
        </authorList>
    </citation>
    <scope>NUCLEOTIDE SEQUENCE [LARGE SCALE GENOMIC DNA]</scope>
    <source>
        <tissue evidence="4">Leaf</tissue>
    </source>
</reference>
<dbReference type="EMBL" id="JADCNL010000010">
    <property type="protein sequence ID" value="KAG0464271.1"/>
    <property type="molecule type" value="Genomic_DNA"/>
</dbReference>
<dbReference type="Gene3D" id="3.40.47.10">
    <property type="match status" value="1"/>
</dbReference>
<dbReference type="Pfam" id="PF08541">
    <property type="entry name" value="ACP_syn_III_C"/>
    <property type="match status" value="1"/>
</dbReference>
<evidence type="ECO:0000259" key="2">
    <source>
        <dbReference type="Pfam" id="PF08541"/>
    </source>
</evidence>
<organism evidence="4 6">
    <name type="scientific">Vanilla planifolia</name>
    <name type="common">Vanilla</name>
    <dbReference type="NCBI Taxonomy" id="51239"/>
    <lineage>
        <taxon>Eukaryota</taxon>
        <taxon>Viridiplantae</taxon>
        <taxon>Streptophyta</taxon>
        <taxon>Embryophyta</taxon>
        <taxon>Tracheophyta</taxon>
        <taxon>Spermatophyta</taxon>
        <taxon>Magnoliopsida</taxon>
        <taxon>Liliopsida</taxon>
        <taxon>Asparagales</taxon>
        <taxon>Orchidaceae</taxon>
        <taxon>Vanilloideae</taxon>
        <taxon>Vanilleae</taxon>
        <taxon>Vanilla</taxon>
    </lineage>
</organism>
<dbReference type="InterPro" id="IPR013747">
    <property type="entry name" value="ACP_syn_III_C"/>
</dbReference>
<feature type="domain" description="Beta-ketoacyl-[acyl-carrier-protein] synthase III C-terminal" evidence="2">
    <location>
        <begin position="3"/>
        <end position="83"/>
    </location>
</feature>
<dbReference type="GO" id="GO:0006633">
    <property type="term" value="P:fatty acid biosynthetic process"/>
    <property type="evidence" value="ECO:0007669"/>
    <property type="project" value="InterPro"/>
</dbReference>
<protein>
    <recommendedName>
        <fullName evidence="2">Beta-ketoacyl-[acyl-carrier-protein] synthase III C-terminal domain-containing protein</fullName>
    </recommendedName>
</protein>
<evidence type="ECO:0000256" key="1">
    <source>
        <dbReference type="ARBA" id="ARBA00022679"/>
    </source>
</evidence>
<gene>
    <name evidence="4" type="ORF">HPP92_019913</name>
    <name evidence="3" type="ORF">HPP92_020340</name>
</gene>
<dbReference type="InterPro" id="IPR016039">
    <property type="entry name" value="Thiolase-like"/>
</dbReference>
<accession>A0A835Q9W7</accession>
<dbReference type="Proteomes" id="UP000636800">
    <property type="component" value="Chromosome 10"/>
</dbReference>
<dbReference type="AlphaFoldDB" id="A0A835Q9W7"/>
<dbReference type="InterPro" id="IPR012392">
    <property type="entry name" value="3-ktacl-CoA_syn"/>
</dbReference>
<dbReference type="PANTHER" id="PTHR31561">
    <property type="entry name" value="3-KETOACYL-COA SYNTHASE"/>
    <property type="match status" value="1"/>
</dbReference>
<evidence type="ECO:0000313" key="5">
    <source>
        <dbReference type="Proteomes" id="UP000636800"/>
    </source>
</evidence>
<proteinExistence type="predicted"/>
<sequence length="110" mass="12856">MFKHFCIHAGGRGVLDEVERNLKLRESQIEPSRMTLLRFGNTSSSSLWYELAYSEAKGRVRKGNRVWQIAFGSGFKCNSAVWRALRTVDPDEEKNPWMEEVKQFPVRWGY</sequence>
<dbReference type="OrthoDB" id="676756at2759"/>
<dbReference type="GO" id="GO:0016747">
    <property type="term" value="F:acyltransferase activity, transferring groups other than amino-acyl groups"/>
    <property type="evidence" value="ECO:0007669"/>
    <property type="project" value="InterPro"/>
</dbReference>
<dbReference type="GO" id="GO:0016020">
    <property type="term" value="C:membrane"/>
    <property type="evidence" value="ECO:0007669"/>
    <property type="project" value="InterPro"/>
</dbReference>
<evidence type="ECO:0000313" key="3">
    <source>
        <dbReference type="EMBL" id="KAG0464271.1"/>
    </source>
</evidence>